<sequence length="62" mass="6650">MCVLLFDKTKGVERRDGLVSRLDGSLCSILALLWTLNATGLSTVNAETLGAFLYNFGQIDAG</sequence>
<proteinExistence type="predicted"/>
<comment type="caution">
    <text evidence="1">The sequence shown here is derived from an EMBL/GenBank/DDBJ whole genome shotgun (WGS) entry which is preliminary data.</text>
</comment>
<gene>
    <name evidence="1" type="ORF">Bfra_005848</name>
</gene>
<dbReference type="AlphaFoldDB" id="A0A8H6ARW1"/>
<accession>A0A8H6ARW1</accession>
<protein>
    <submittedName>
        <fullName evidence="1">Uncharacterized protein</fullName>
    </submittedName>
</protein>
<evidence type="ECO:0000313" key="1">
    <source>
        <dbReference type="EMBL" id="KAF5872487.1"/>
    </source>
</evidence>
<organism evidence="1 2">
    <name type="scientific">Botrytis fragariae</name>
    <dbReference type="NCBI Taxonomy" id="1964551"/>
    <lineage>
        <taxon>Eukaryota</taxon>
        <taxon>Fungi</taxon>
        <taxon>Dikarya</taxon>
        <taxon>Ascomycota</taxon>
        <taxon>Pezizomycotina</taxon>
        <taxon>Leotiomycetes</taxon>
        <taxon>Helotiales</taxon>
        <taxon>Sclerotiniaceae</taxon>
        <taxon>Botrytis</taxon>
    </lineage>
</organism>
<dbReference type="OrthoDB" id="10426494at2759"/>
<dbReference type="RefSeq" id="XP_037191433.1">
    <property type="nucleotide sequence ID" value="XM_037336223.1"/>
</dbReference>
<dbReference type="EMBL" id="JABFCT010000010">
    <property type="protein sequence ID" value="KAF5872487.1"/>
    <property type="molecule type" value="Genomic_DNA"/>
</dbReference>
<dbReference type="GeneID" id="59259915"/>
<dbReference type="Proteomes" id="UP000531561">
    <property type="component" value="Unassembled WGS sequence"/>
</dbReference>
<keyword evidence="2" id="KW-1185">Reference proteome</keyword>
<evidence type="ECO:0000313" key="2">
    <source>
        <dbReference type="Proteomes" id="UP000531561"/>
    </source>
</evidence>
<name>A0A8H6ARW1_9HELO</name>
<reference evidence="1 2" key="1">
    <citation type="journal article" date="2020" name="Phytopathology">
        <title>A high-quality genome resource of Botrytis fragariae, a new and rapidly spreading fungal pathogen causing strawberry gray mold in the U.S.A.</title>
        <authorList>
            <person name="Wu Y."/>
            <person name="Saski C.A."/>
            <person name="Schnabel G."/>
            <person name="Xiao S."/>
            <person name="Hu M."/>
        </authorList>
    </citation>
    <scope>NUCLEOTIDE SEQUENCE [LARGE SCALE GENOMIC DNA]</scope>
    <source>
        <strain evidence="1 2">BVB16</strain>
    </source>
</reference>